<protein>
    <submittedName>
        <fullName evidence="2">Uncharacterized protein</fullName>
    </submittedName>
</protein>
<dbReference type="EMBL" id="CP015136">
    <property type="protein sequence ID" value="AMY09521.1"/>
    <property type="molecule type" value="Genomic_DNA"/>
</dbReference>
<evidence type="ECO:0000256" key="1">
    <source>
        <dbReference type="SAM" id="MobiDB-lite"/>
    </source>
</evidence>
<evidence type="ECO:0000313" key="3">
    <source>
        <dbReference type="Proteomes" id="UP000076079"/>
    </source>
</evidence>
<feature type="region of interest" description="Disordered" evidence="1">
    <location>
        <begin position="171"/>
        <end position="195"/>
    </location>
</feature>
<name>A0A143PM02_LUTPR</name>
<accession>A0A143PM02</accession>
<dbReference type="STRING" id="1855912.LuPra_02738"/>
<dbReference type="KEGG" id="abac:LuPra_02738"/>
<proteinExistence type="predicted"/>
<dbReference type="AlphaFoldDB" id="A0A143PM02"/>
<evidence type="ECO:0000313" key="2">
    <source>
        <dbReference type="EMBL" id="AMY09521.1"/>
    </source>
</evidence>
<reference evidence="2 3" key="1">
    <citation type="journal article" date="2016" name="Genome Announc.">
        <title>First Complete Genome Sequence of a Subdivision 6 Acidobacterium Strain.</title>
        <authorList>
            <person name="Huang S."/>
            <person name="Vieira S."/>
            <person name="Bunk B."/>
            <person name="Riedel T."/>
            <person name="Sproer C."/>
            <person name="Overmann J."/>
        </authorList>
    </citation>
    <scope>NUCLEOTIDE SEQUENCE [LARGE SCALE GENOMIC DNA]</scope>
    <source>
        <strain evidence="3">DSM 100886 HEG_-6_39</strain>
    </source>
</reference>
<keyword evidence="3" id="KW-1185">Reference proteome</keyword>
<sequence length="204" mass="21759">MLNVRAQPRILAPLLAALMLSSGRTPLFTQSPTGSTVELVNGWWFTGQGFERRTGFSVKGRFTFKAPPQVDRTVDLAGSFVVPPFGEVHNHNLGSGAEEKERTAVGRYLADGVFYVKIQGSPPVSDAVRRRLSAGEPDSVDAVFAQGSITASGGHPIPLLEDVLLPRGAFPGYTKESTSSHAPTPPRRHGACSTVSNARPYCAA</sequence>
<gene>
    <name evidence="2" type="ORF">LuPra_02738</name>
</gene>
<reference evidence="3" key="2">
    <citation type="submission" date="2016-04" db="EMBL/GenBank/DDBJ databases">
        <title>First Complete Genome Sequence of a Subdivision 6 Acidobacterium.</title>
        <authorList>
            <person name="Huang S."/>
            <person name="Vieira S."/>
            <person name="Bunk B."/>
            <person name="Riedel T."/>
            <person name="Sproeer C."/>
            <person name="Overmann J."/>
        </authorList>
    </citation>
    <scope>NUCLEOTIDE SEQUENCE [LARGE SCALE GENOMIC DNA]</scope>
    <source>
        <strain evidence="3">DSM 100886 HEG_-6_39</strain>
    </source>
</reference>
<dbReference type="Proteomes" id="UP000076079">
    <property type="component" value="Chromosome"/>
</dbReference>
<organism evidence="2 3">
    <name type="scientific">Luteitalea pratensis</name>
    <dbReference type="NCBI Taxonomy" id="1855912"/>
    <lineage>
        <taxon>Bacteria</taxon>
        <taxon>Pseudomonadati</taxon>
        <taxon>Acidobacteriota</taxon>
        <taxon>Vicinamibacteria</taxon>
        <taxon>Vicinamibacterales</taxon>
        <taxon>Vicinamibacteraceae</taxon>
        <taxon>Luteitalea</taxon>
    </lineage>
</organism>